<protein>
    <recommendedName>
        <fullName evidence="4">DUF2617 domain-containing protein</fullName>
    </recommendedName>
</protein>
<evidence type="ECO:0000256" key="1">
    <source>
        <dbReference type="SAM" id="MobiDB-lite"/>
    </source>
</evidence>
<organism evidence="2 3">
    <name type="scientific">Botrimarina colliarenosi</name>
    <dbReference type="NCBI Taxonomy" id="2528001"/>
    <lineage>
        <taxon>Bacteria</taxon>
        <taxon>Pseudomonadati</taxon>
        <taxon>Planctomycetota</taxon>
        <taxon>Planctomycetia</taxon>
        <taxon>Pirellulales</taxon>
        <taxon>Lacipirellulaceae</taxon>
        <taxon>Botrimarina</taxon>
    </lineage>
</organism>
<keyword evidence="3" id="KW-1185">Reference proteome</keyword>
<gene>
    <name evidence="2" type="ORF">Pla108_27550</name>
</gene>
<dbReference type="InterPro" id="IPR024486">
    <property type="entry name" value="DUF2617"/>
</dbReference>
<sequence>MRSGALRAETAAQSLPRRRVPHERDASSILSLPVSLPDRVVLSVRPKIAELVMQLYGRPLHPELFEVFAQKRLERGKVAPPPRVVTAADVVADEEAHRDATGYEAVIQITSAGHVVRWRQGGMTLTEVCASSHQPLPTRRRLMSHRLEGERTERVECRGGVVYETNLALETASTEALQSYQQEFDLMSLQGSSLPTGGGGSALLHRFEASGRAGVSLGAISFVDVQARDLSLRIRALHTFPDDHAVVKTESVFRLPE</sequence>
<feature type="region of interest" description="Disordered" evidence="1">
    <location>
        <begin position="1"/>
        <end position="22"/>
    </location>
</feature>
<evidence type="ECO:0000313" key="3">
    <source>
        <dbReference type="Proteomes" id="UP000317421"/>
    </source>
</evidence>
<reference evidence="2 3" key="1">
    <citation type="submission" date="2019-02" db="EMBL/GenBank/DDBJ databases">
        <title>Deep-cultivation of Planctomycetes and their phenomic and genomic characterization uncovers novel biology.</title>
        <authorList>
            <person name="Wiegand S."/>
            <person name="Jogler M."/>
            <person name="Boedeker C."/>
            <person name="Pinto D."/>
            <person name="Vollmers J."/>
            <person name="Rivas-Marin E."/>
            <person name="Kohn T."/>
            <person name="Peeters S.H."/>
            <person name="Heuer A."/>
            <person name="Rast P."/>
            <person name="Oberbeckmann S."/>
            <person name="Bunk B."/>
            <person name="Jeske O."/>
            <person name="Meyerdierks A."/>
            <person name="Storesund J.E."/>
            <person name="Kallscheuer N."/>
            <person name="Luecker S."/>
            <person name="Lage O.M."/>
            <person name="Pohl T."/>
            <person name="Merkel B.J."/>
            <person name="Hornburger P."/>
            <person name="Mueller R.-W."/>
            <person name="Bruemmer F."/>
            <person name="Labrenz M."/>
            <person name="Spormann A.M."/>
            <person name="Op Den Camp H."/>
            <person name="Overmann J."/>
            <person name="Amann R."/>
            <person name="Jetten M.S.M."/>
            <person name="Mascher T."/>
            <person name="Medema M.H."/>
            <person name="Devos D.P."/>
            <person name="Kaster A.-K."/>
            <person name="Ovreas L."/>
            <person name="Rohde M."/>
            <person name="Galperin M.Y."/>
            <person name="Jogler C."/>
        </authorList>
    </citation>
    <scope>NUCLEOTIDE SEQUENCE [LARGE SCALE GENOMIC DNA]</scope>
    <source>
        <strain evidence="2 3">Pla108</strain>
    </source>
</reference>
<evidence type="ECO:0000313" key="2">
    <source>
        <dbReference type="EMBL" id="TWT96978.1"/>
    </source>
</evidence>
<dbReference type="Pfam" id="PF10936">
    <property type="entry name" value="DUF2617"/>
    <property type="match status" value="1"/>
</dbReference>
<comment type="caution">
    <text evidence="2">The sequence shown here is derived from an EMBL/GenBank/DDBJ whole genome shotgun (WGS) entry which is preliminary data.</text>
</comment>
<accession>A0A5C6ACC9</accession>
<dbReference type="AlphaFoldDB" id="A0A5C6ACC9"/>
<name>A0A5C6ACC9_9BACT</name>
<dbReference type="EMBL" id="SJPR01000003">
    <property type="protein sequence ID" value="TWT96978.1"/>
    <property type="molecule type" value="Genomic_DNA"/>
</dbReference>
<evidence type="ECO:0008006" key="4">
    <source>
        <dbReference type="Google" id="ProtNLM"/>
    </source>
</evidence>
<proteinExistence type="predicted"/>
<dbReference type="Proteomes" id="UP000317421">
    <property type="component" value="Unassembled WGS sequence"/>
</dbReference>